<keyword evidence="2" id="KW-1185">Reference proteome</keyword>
<evidence type="ECO:0008006" key="3">
    <source>
        <dbReference type="Google" id="ProtNLM"/>
    </source>
</evidence>
<reference evidence="1 2" key="1">
    <citation type="submission" date="2020-08" db="EMBL/GenBank/DDBJ databases">
        <title>Genomic Encyclopedia of Type Strains, Phase IV (KMG-IV): sequencing the most valuable type-strain genomes for metagenomic binning, comparative biology and taxonomic classification.</title>
        <authorList>
            <person name="Goeker M."/>
        </authorList>
    </citation>
    <scope>NUCLEOTIDE SEQUENCE [LARGE SCALE GENOMIC DNA]</scope>
    <source>
        <strain evidence="1 2">DSM 100734</strain>
    </source>
</reference>
<dbReference type="Gene3D" id="3.40.50.2300">
    <property type="match status" value="1"/>
</dbReference>
<dbReference type="Proteomes" id="UP000547879">
    <property type="component" value="Unassembled WGS sequence"/>
</dbReference>
<proteinExistence type="predicted"/>
<sequence length="73" mass="7472">MEIEDSVHSLGYHVAAVAASRADVARVSGVPDIALVDVNLLDGATGPEIGRNLVLNGSTVVFMTANPEVVVTA</sequence>
<organism evidence="1 2">
    <name type="scientific">Rhizobium wenxiniae</name>
    <dbReference type="NCBI Taxonomy" id="1737357"/>
    <lineage>
        <taxon>Bacteria</taxon>
        <taxon>Pseudomonadati</taxon>
        <taxon>Pseudomonadota</taxon>
        <taxon>Alphaproteobacteria</taxon>
        <taxon>Hyphomicrobiales</taxon>
        <taxon>Rhizobiaceae</taxon>
        <taxon>Rhizobium/Agrobacterium group</taxon>
        <taxon>Rhizobium</taxon>
    </lineage>
</organism>
<evidence type="ECO:0000313" key="1">
    <source>
        <dbReference type="EMBL" id="MBB6165225.1"/>
    </source>
</evidence>
<dbReference type="EMBL" id="JACHEG010000008">
    <property type="protein sequence ID" value="MBB6165225.1"/>
    <property type="molecule type" value="Genomic_DNA"/>
</dbReference>
<accession>A0A7W9YAW9</accession>
<name>A0A7W9YAW9_9HYPH</name>
<dbReference type="AlphaFoldDB" id="A0A7W9YAW9"/>
<protein>
    <recommendedName>
        <fullName evidence="3">Response regulatory domain-containing protein</fullName>
    </recommendedName>
</protein>
<gene>
    <name evidence="1" type="ORF">HNQ72_005071</name>
</gene>
<comment type="caution">
    <text evidence="1">The sequence shown here is derived from an EMBL/GenBank/DDBJ whole genome shotgun (WGS) entry which is preliminary data.</text>
</comment>
<evidence type="ECO:0000313" key="2">
    <source>
        <dbReference type="Proteomes" id="UP000547879"/>
    </source>
</evidence>
<dbReference type="RefSeq" id="WP_183996332.1">
    <property type="nucleotide sequence ID" value="NZ_BMHW01000009.1"/>
</dbReference>